<evidence type="ECO:0000259" key="1">
    <source>
        <dbReference type="SMART" id="SM00382"/>
    </source>
</evidence>
<reference evidence="2 3" key="1">
    <citation type="journal article" date="2015" name="Nature">
        <title>rRNA introns, odd ribosomes, and small enigmatic genomes across a large radiation of phyla.</title>
        <authorList>
            <person name="Brown C.T."/>
            <person name="Hug L.A."/>
            <person name="Thomas B.C."/>
            <person name="Sharon I."/>
            <person name="Castelle C.J."/>
            <person name="Singh A."/>
            <person name="Wilkins M.J."/>
            <person name="Williams K.H."/>
            <person name="Banfield J.F."/>
        </authorList>
    </citation>
    <scope>NUCLEOTIDE SEQUENCE [LARGE SCALE GENOMIC DNA]</scope>
</reference>
<protein>
    <recommendedName>
        <fullName evidence="1">AAA+ ATPase domain-containing protein</fullName>
    </recommendedName>
</protein>
<sequence>MKIQRLLEGQIHSLIQPGKVLVLYGPRRVGKTTLINDFLKTYEGLYRFMNGEELGNQELLSQQNSAQLGQLITGTSLLVIDEAQRVPNIGLNLKIIIDSFPHISIIATGSASFDLAAQIGEPLTGRKKTVLLYPVSFNELIQTYGAVDAKQQLERWLIWGGYPETILLEAEHERSRYLDELAGSYLYKDILELDSIRHAKKIVDLLRLIAFQIGNEVSLTELASKLALNRKTVERYLDLLEKSFVIFRVGGFSRNLRKEIIKNARYYFYDNGVRNSLIQNFNRLTLRNDIGQLWENYLMVERMKHLAYNGQRVNRYFWRTYDQKEIDLIEESGGALHGYEFKWQGEVKASTKKEFESVYNGRVRSINQANFESFLT</sequence>
<dbReference type="InterPro" id="IPR041682">
    <property type="entry name" value="AAA_14"/>
</dbReference>
<accession>A0A0G0T1V7</accession>
<dbReference type="Gene3D" id="3.40.50.300">
    <property type="entry name" value="P-loop containing nucleotide triphosphate hydrolases"/>
    <property type="match status" value="1"/>
</dbReference>
<organism evidence="2 3">
    <name type="scientific">Candidatus Roizmanbacteria bacterium GW2011_GWB1_40_7</name>
    <dbReference type="NCBI Taxonomy" id="1618482"/>
    <lineage>
        <taxon>Bacteria</taxon>
        <taxon>Candidatus Roizmaniibacteriota</taxon>
    </lineage>
</organism>
<evidence type="ECO:0000313" key="2">
    <source>
        <dbReference type="EMBL" id="KKR71038.1"/>
    </source>
</evidence>
<name>A0A0G0T1V7_9BACT</name>
<dbReference type="AlphaFoldDB" id="A0A0G0T1V7"/>
<comment type="caution">
    <text evidence="2">The sequence shown here is derived from an EMBL/GenBank/DDBJ whole genome shotgun (WGS) entry which is preliminary data.</text>
</comment>
<dbReference type="Pfam" id="PF13635">
    <property type="entry name" value="DUF4143"/>
    <property type="match status" value="1"/>
</dbReference>
<dbReference type="PANTHER" id="PTHR43566">
    <property type="entry name" value="CONSERVED PROTEIN"/>
    <property type="match status" value="1"/>
</dbReference>
<dbReference type="Pfam" id="PF13173">
    <property type="entry name" value="AAA_14"/>
    <property type="match status" value="1"/>
</dbReference>
<dbReference type="PATRIC" id="fig|1618482.3.peg.1078"/>
<evidence type="ECO:0000313" key="3">
    <source>
        <dbReference type="Proteomes" id="UP000034664"/>
    </source>
</evidence>
<dbReference type="InterPro" id="IPR003593">
    <property type="entry name" value="AAA+_ATPase"/>
</dbReference>
<dbReference type="InterPro" id="IPR025420">
    <property type="entry name" value="DUF4143"/>
</dbReference>
<proteinExistence type="predicted"/>
<dbReference type="Proteomes" id="UP000034664">
    <property type="component" value="Unassembled WGS sequence"/>
</dbReference>
<gene>
    <name evidence="2" type="ORF">UU14_C0037G0007</name>
</gene>
<feature type="domain" description="AAA+ ATPase" evidence="1">
    <location>
        <begin position="17"/>
        <end position="137"/>
    </location>
</feature>
<dbReference type="SMART" id="SM00382">
    <property type="entry name" value="AAA"/>
    <property type="match status" value="1"/>
</dbReference>
<dbReference type="EMBL" id="LBZM01000037">
    <property type="protein sequence ID" value="KKR71038.1"/>
    <property type="molecule type" value="Genomic_DNA"/>
</dbReference>
<dbReference type="SUPFAM" id="SSF52540">
    <property type="entry name" value="P-loop containing nucleoside triphosphate hydrolases"/>
    <property type="match status" value="1"/>
</dbReference>
<dbReference type="InterPro" id="IPR027417">
    <property type="entry name" value="P-loop_NTPase"/>
</dbReference>
<dbReference type="PANTHER" id="PTHR43566:SF1">
    <property type="entry name" value="AAA+ ATPASE DOMAIN-CONTAINING PROTEIN"/>
    <property type="match status" value="1"/>
</dbReference>